<dbReference type="SUPFAM" id="SSF52161">
    <property type="entry name" value="Ribosomal protein L13"/>
    <property type="match status" value="1"/>
</dbReference>
<keyword evidence="11" id="KW-1185">Reference proteome</keyword>
<accession>A0AAW6TUC7</accession>
<dbReference type="RefSeq" id="WP_349243650.1">
    <property type="nucleotide sequence ID" value="NZ_JASCXX010000004.1"/>
</dbReference>
<organism evidence="10 11">
    <name type="scientific">Anaerobaca lacustris</name>
    <dbReference type="NCBI Taxonomy" id="3044600"/>
    <lineage>
        <taxon>Bacteria</taxon>
        <taxon>Pseudomonadati</taxon>
        <taxon>Planctomycetota</taxon>
        <taxon>Phycisphaerae</taxon>
        <taxon>Sedimentisphaerales</taxon>
        <taxon>Anaerobacaceae</taxon>
        <taxon>Anaerobaca</taxon>
    </lineage>
</organism>
<evidence type="ECO:0000313" key="11">
    <source>
        <dbReference type="Proteomes" id="UP001431776"/>
    </source>
</evidence>
<dbReference type="Gene3D" id="3.90.1180.10">
    <property type="entry name" value="Ribosomal protein L13"/>
    <property type="match status" value="1"/>
</dbReference>
<dbReference type="InterPro" id="IPR005823">
    <property type="entry name" value="Ribosomal_uL13_bac-type"/>
</dbReference>
<dbReference type="Pfam" id="PF00572">
    <property type="entry name" value="Ribosomal_L13"/>
    <property type="match status" value="1"/>
</dbReference>
<comment type="subunit">
    <text evidence="2 6">Part of the 50S ribosomal subunit.</text>
</comment>
<dbReference type="PIRSF" id="PIRSF002181">
    <property type="entry name" value="Ribosomal_L13"/>
    <property type="match status" value="1"/>
</dbReference>
<evidence type="ECO:0000313" key="10">
    <source>
        <dbReference type="EMBL" id="MDI6448240.1"/>
    </source>
</evidence>
<evidence type="ECO:0000256" key="4">
    <source>
        <dbReference type="ARBA" id="ARBA00023274"/>
    </source>
</evidence>
<comment type="similarity">
    <text evidence="1 6 7">Belongs to the universal ribosomal protein uL13 family.</text>
</comment>
<dbReference type="PANTHER" id="PTHR11545">
    <property type="entry name" value="RIBOSOMAL PROTEIN L13"/>
    <property type="match status" value="1"/>
</dbReference>
<dbReference type="NCBIfam" id="TIGR01066">
    <property type="entry name" value="rplM_bact"/>
    <property type="match status" value="1"/>
</dbReference>
<dbReference type="EMBL" id="JASCXX010000004">
    <property type="protein sequence ID" value="MDI6448240.1"/>
    <property type="molecule type" value="Genomic_DNA"/>
</dbReference>
<dbReference type="GO" id="GO:0022625">
    <property type="term" value="C:cytosolic large ribosomal subunit"/>
    <property type="evidence" value="ECO:0007669"/>
    <property type="project" value="TreeGrafter"/>
</dbReference>
<gene>
    <name evidence="6 8 10" type="primary">rplM</name>
    <name evidence="10" type="ORF">QJ522_04225</name>
</gene>
<reference evidence="10" key="1">
    <citation type="submission" date="2023-05" db="EMBL/GenBank/DDBJ databases">
        <title>Anaerotaeda fermentans gen. nov., sp. nov., a novel anaerobic planctomycete of the new family within the order Sedimentisphaerales isolated from Taman Peninsula, Russia.</title>
        <authorList>
            <person name="Khomyakova M.A."/>
            <person name="Merkel A.Y."/>
            <person name="Slobodkin A.I."/>
        </authorList>
    </citation>
    <scope>NUCLEOTIDE SEQUENCE</scope>
    <source>
        <strain evidence="10">M17dextr</strain>
    </source>
</reference>
<feature type="region of interest" description="Disordered" evidence="9">
    <location>
        <begin position="124"/>
        <end position="143"/>
    </location>
</feature>
<comment type="function">
    <text evidence="6 8">This protein is one of the early assembly proteins of the 50S ribosomal subunit, although it is not seen to bind rRNA by itself. It is important during the early stages of 50S assembly.</text>
</comment>
<dbReference type="InterPro" id="IPR005822">
    <property type="entry name" value="Ribosomal_uL13"/>
</dbReference>
<keyword evidence="3 6" id="KW-0689">Ribosomal protein</keyword>
<evidence type="ECO:0000256" key="5">
    <source>
        <dbReference type="ARBA" id="ARBA00035201"/>
    </source>
</evidence>
<evidence type="ECO:0000256" key="2">
    <source>
        <dbReference type="ARBA" id="ARBA00011838"/>
    </source>
</evidence>
<evidence type="ECO:0000256" key="9">
    <source>
        <dbReference type="SAM" id="MobiDB-lite"/>
    </source>
</evidence>
<protein>
    <recommendedName>
        <fullName evidence="5 6">Large ribosomal subunit protein uL13</fullName>
    </recommendedName>
</protein>
<name>A0AAW6TUC7_9BACT</name>
<evidence type="ECO:0000256" key="1">
    <source>
        <dbReference type="ARBA" id="ARBA00006227"/>
    </source>
</evidence>
<dbReference type="InterPro" id="IPR036899">
    <property type="entry name" value="Ribosomal_uL13_sf"/>
</dbReference>
<evidence type="ECO:0000256" key="8">
    <source>
        <dbReference type="RuleBase" id="RU003878"/>
    </source>
</evidence>
<dbReference type="InterPro" id="IPR023563">
    <property type="entry name" value="Ribosomal_uL13_CS"/>
</dbReference>
<dbReference type="PROSITE" id="PS00783">
    <property type="entry name" value="RIBOSOMAL_L13"/>
    <property type="match status" value="1"/>
</dbReference>
<dbReference type="GO" id="GO:0003729">
    <property type="term" value="F:mRNA binding"/>
    <property type="evidence" value="ECO:0007669"/>
    <property type="project" value="TreeGrafter"/>
</dbReference>
<evidence type="ECO:0000256" key="7">
    <source>
        <dbReference type="RuleBase" id="RU003877"/>
    </source>
</evidence>
<dbReference type="CDD" id="cd00392">
    <property type="entry name" value="Ribosomal_L13"/>
    <property type="match status" value="1"/>
</dbReference>
<proteinExistence type="inferred from homology"/>
<keyword evidence="4 6" id="KW-0687">Ribonucleoprotein</keyword>
<dbReference type="PANTHER" id="PTHR11545:SF2">
    <property type="entry name" value="LARGE RIBOSOMAL SUBUNIT PROTEIN UL13M"/>
    <property type="match status" value="1"/>
</dbReference>
<dbReference type="Proteomes" id="UP001431776">
    <property type="component" value="Unassembled WGS sequence"/>
</dbReference>
<dbReference type="FunFam" id="3.90.1180.10:FF:000001">
    <property type="entry name" value="50S ribosomal protein L13"/>
    <property type="match status" value="1"/>
</dbReference>
<comment type="caution">
    <text evidence="10">The sequence shown here is derived from an EMBL/GenBank/DDBJ whole genome shotgun (WGS) entry which is preliminary data.</text>
</comment>
<dbReference type="GO" id="GO:0017148">
    <property type="term" value="P:negative regulation of translation"/>
    <property type="evidence" value="ECO:0007669"/>
    <property type="project" value="TreeGrafter"/>
</dbReference>
<evidence type="ECO:0000256" key="3">
    <source>
        <dbReference type="ARBA" id="ARBA00022980"/>
    </source>
</evidence>
<dbReference type="GO" id="GO:0003735">
    <property type="term" value="F:structural constituent of ribosome"/>
    <property type="evidence" value="ECO:0007669"/>
    <property type="project" value="InterPro"/>
</dbReference>
<dbReference type="GO" id="GO:0006412">
    <property type="term" value="P:translation"/>
    <property type="evidence" value="ECO:0007669"/>
    <property type="project" value="UniProtKB-UniRule"/>
</dbReference>
<dbReference type="AlphaFoldDB" id="A0AAW6TUC7"/>
<dbReference type="HAMAP" id="MF_01366">
    <property type="entry name" value="Ribosomal_uL13"/>
    <property type="match status" value="1"/>
</dbReference>
<sequence length="143" mass="16540">MKSFMAKNNEIEQKWLLVDAEDAILGRMAAKIAPILMGKTKPTYTPHVDVGDYIVVVNAEKVRVTGKKAEQKEYDWYTHHPGGHKYASFAEMMRKKPERVIELAVRRMLPKNKLGRKMLKKMKVYRGPDHEHQAQQPEPIELS</sequence>
<evidence type="ECO:0000256" key="6">
    <source>
        <dbReference type="HAMAP-Rule" id="MF_01366"/>
    </source>
</evidence>